<reference evidence="7" key="1">
    <citation type="submission" date="2023-08" db="EMBL/GenBank/DDBJ databases">
        <title>A de novo genome assembly of Solanum verrucosum Schlechtendal, a Mexican diploid species geographically isolated from the other diploid A-genome species in potato relatives.</title>
        <authorList>
            <person name="Hosaka K."/>
        </authorList>
    </citation>
    <scope>NUCLEOTIDE SEQUENCE</scope>
    <source>
        <tissue evidence="7">Young leaves</tissue>
    </source>
</reference>
<dbReference type="Proteomes" id="UP001234989">
    <property type="component" value="Chromosome 3"/>
</dbReference>
<protein>
    <recommendedName>
        <fullName evidence="6">FHA domain-containing protein</fullName>
    </recommendedName>
</protein>
<dbReference type="InterPro" id="IPR000253">
    <property type="entry name" value="FHA_dom"/>
</dbReference>
<evidence type="ECO:0000256" key="1">
    <source>
        <dbReference type="ARBA" id="ARBA00022723"/>
    </source>
</evidence>
<evidence type="ECO:0000256" key="4">
    <source>
        <dbReference type="PIRSR" id="PIRSR610347-2"/>
    </source>
</evidence>
<dbReference type="GO" id="GO:0016818">
    <property type="term" value="F:hydrolase activity, acting on acid anhydrides, in phosphorus-containing anhydrides"/>
    <property type="evidence" value="ECO:0007669"/>
    <property type="project" value="InterPro"/>
</dbReference>
<name>A0AAF0TK17_SOLVR</name>
<dbReference type="Gene3D" id="2.60.200.20">
    <property type="match status" value="1"/>
</dbReference>
<dbReference type="InterPro" id="IPR014905">
    <property type="entry name" value="HIRAN"/>
</dbReference>
<dbReference type="AlphaFoldDB" id="A0AAF0TK17"/>
<feature type="binding site" evidence="4">
    <location>
        <position position="901"/>
    </location>
    <ligand>
        <name>substrate</name>
    </ligand>
</feature>
<keyword evidence="1" id="KW-0479">Metal-binding</keyword>
<dbReference type="Pfam" id="PF08797">
    <property type="entry name" value="HIRAN"/>
    <property type="match status" value="1"/>
</dbReference>
<keyword evidence="2" id="KW-0378">Hydrolase</keyword>
<dbReference type="SUPFAM" id="SSF56024">
    <property type="entry name" value="Phospholipase D/nuclease"/>
    <property type="match status" value="2"/>
</dbReference>
<sequence length="1090" mass="121050">MKYSDDSYPTNSKRHRLDFSLLPCKKPRANVLNSTYLHIKSLGIPLIQKTTGSSSDTIHLRPYKPYSIGRNYSRCDFIFEDHRISNIHCQILFDPLNKKLYLCDGLFFGSTKFRVSLNGVFVNGVRVAKGKVVEICVGDEVSLCCGSQGVCCMGLQIGFCLQKVVFIQEVDDRNIIGKNDVLTTDCVPVGYASYALASKANVLLNMCREILSSNHPVSRIHKCVILDYGRGVRCHGKIGVNEDFNFPVASVHGVQSGQKACRKEVFLVEGEPVQDRECDFLKDVALAIEVETCHLDGKGAEQVNNDGASHENGVIAIGIEEALSQGFISKEVVGLLDDTMKKEDRTRVVPPPGKKFVLNRLASEGPPNFLEDPNAVSLQEILYPIETLEQLFIATFTADIPWFLSYCEIPADLPVTIACHNAERCWSSSPDRRSSKPYPDFPNLVVVYPAFPEVIAFGQDLRKSGIGCHHPKLLVLQRRDSLRVVVTSANLVAGQWCRVTNTIWWQDFPRLDVPDYLSLFTPISAVGNNGHLVSDFAAQLAGFMASLVADVPSQAHWILELTNYDFKGSVCYLVASVPGVHSSCIPRISKPKHFLGGDCLPELCHFKSVGSVEASVAGLSHLFRTSADLKGARLKKLASYLRKCGEDVYGMSEVILKRDPNIPADANAVSIHVPNPEDLSLGECVQLGFLPKNYAKWVAPLSDSGIFVFSAYIFPSEVLSAALEGSGSKVQLILHVSQGPSFSVIAEIIRAEHVSAICSLIASLQRCWGIWRLQEVLGQFKWPEHLETDFVFGASSIGSINANFLAAFSTAAGKRSSRFTESEESDPDWGCWSVSQELRNPSIRIIFPTIERVKNASSGILASRRILCFSQKTWHRLKTMGLLHDAVPYPRDRIGHPMHVKYSLRSPNNKKRGEQVARRRFQSRKDAPSFGWVYCGSHNFSEAAWGRQVSGLLGKKINANKSYSSLGSRLHVSNYELGILFITPPPDAQGKINQRTNLDDIVLPFVVPAPKYRPADKPATPQEMREALIEQTKCRRDVCEAAKEADEWMQEEIPEEEEVIEASDFVVKEKEDEKAYAEKLWSQVDSAEKC</sequence>
<dbReference type="CDD" id="cd00060">
    <property type="entry name" value="FHA"/>
    <property type="match status" value="1"/>
</dbReference>
<dbReference type="Gene3D" id="3.30.70.2330">
    <property type="match status" value="1"/>
</dbReference>
<dbReference type="GO" id="GO:0003676">
    <property type="term" value="F:nucleic acid binding"/>
    <property type="evidence" value="ECO:0007669"/>
    <property type="project" value="InterPro"/>
</dbReference>
<dbReference type="PROSITE" id="PS50006">
    <property type="entry name" value="FHA_DOMAIN"/>
    <property type="match status" value="1"/>
</dbReference>
<dbReference type="EMBL" id="CP133614">
    <property type="protein sequence ID" value="WMV22014.1"/>
    <property type="molecule type" value="Genomic_DNA"/>
</dbReference>
<dbReference type="SUPFAM" id="SSF49879">
    <property type="entry name" value="SMAD/FHA domain"/>
    <property type="match status" value="1"/>
</dbReference>
<gene>
    <name evidence="7" type="ORF">MTR67_015399</name>
</gene>
<dbReference type="SMART" id="SM00240">
    <property type="entry name" value="FHA"/>
    <property type="match status" value="1"/>
</dbReference>
<evidence type="ECO:0000313" key="8">
    <source>
        <dbReference type="Proteomes" id="UP001234989"/>
    </source>
</evidence>
<evidence type="ECO:0000259" key="6">
    <source>
        <dbReference type="PROSITE" id="PS50006"/>
    </source>
</evidence>
<feature type="binding site" evidence="4">
    <location>
        <position position="472"/>
    </location>
    <ligand>
        <name>substrate</name>
    </ligand>
</feature>
<evidence type="ECO:0000313" key="7">
    <source>
        <dbReference type="EMBL" id="WMV22014.1"/>
    </source>
</evidence>
<dbReference type="Pfam" id="PF00498">
    <property type="entry name" value="FHA"/>
    <property type="match status" value="1"/>
</dbReference>
<dbReference type="GO" id="GO:0008270">
    <property type="term" value="F:zinc ion binding"/>
    <property type="evidence" value="ECO:0007669"/>
    <property type="project" value="InterPro"/>
</dbReference>
<dbReference type="CDD" id="cd09123">
    <property type="entry name" value="PLDc_Tdp1_2"/>
    <property type="match status" value="1"/>
</dbReference>
<feature type="site" description="Interaction with DNA" evidence="5">
    <location>
        <position position="941"/>
    </location>
</feature>
<dbReference type="GO" id="GO:0008081">
    <property type="term" value="F:phosphoric diester hydrolase activity"/>
    <property type="evidence" value="ECO:0007669"/>
    <property type="project" value="InterPro"/>
</dbReference>
<feature type="active site" description="Proton donor/acceptor" evidence="3">
    <location>
        <position position="899"/>
    </location>
</feature>
<dbReference type="GO" id="GO:0005634">
    <property type="term" value="C:nucleus"/>
    <property type="evidence" value="ECO:0007669"/>
    <property type="project" value="InterPro"/>
</dbReference>
<dbReference type="Gene3D" id="3.30.870.10">
    <property type="entry name" value="Endonuclease Chain A"/>
    <property type="match status" value="2"/>
</dbReference>
<accession>A0AAF0TK17</accession>
<dbReference type="PANTHER" id="PTHR12415">
    <property type="entry name" value="TYROSYL-DNA PHOSPHODIESTERASE 1"/>
    <property type="match status" value="1"/>
</dbReference>
<dbReference type="GO" id="GO:0006281">
    <property type="term" value="P:DNA repair"/>
    <property type="evidence" value="ECO:0007669"/>
    <property type="project" value="InterPro"/>
</dbReference>
<evidence type="ECO:0000256" key="2">
    <source>
        <dbReference type="ARBA" id="ARBA00022801"/>
    </source>
</evidence>
<feature type="domain" description="FHA" evidence="6">
    <location>
        <begin position="66"/>
        <end position="127"/>
    </location>
</feature>
<dbReference type="InterPro" id="IPR010347">
    <property type="entry name" value="Tdp1"/>
</dbReference>
<proteinExistence type="predicted"/>
<evidence type="ECO:0000256" key="3">
    <source>
        <dbReference type="PIRSR" id="PIRSR610347-1"/>
    </source>
</evidence>
<dbReference type="CDD" id="cd09122">
    <property type="entry name" value="PLDc_Tdp1_1"/>
    <property type="match status" value="1"/>
</dbReference>
<evidence type="ECO:0000256" key="5">
    <source>
        <dbReference type="PIRSR" id="PIRSR610347-3"/>
    </source>
</evidence>
<organism evidence="7 8">
    <name type="scientific">Solanum verrucosum</name>
    <dbReference type="NCBI Taxonomy" id="315347"/>
    <lineage>
        <taxon>Eukaryota</taxon>
        <taxon>Viridiplantae</taxon>
        <taxon>Streptophyta</taxon>
        <taxon>Embryophyta</taxon>
        <taxon>Tracheophyta</taxon>
        <taxon>Spermatophyta</taxon>
        <taxon>Magnoliopsida</taxon>
        <taxon>eudicotyledons</taxon>
        <taxon>Gunneridae</taxon>
        <taxon>Pentapetalae</taxon>
        <taxon>asterids</taxon>
        <taxon>lamiids</taxon>
        <taxon>Solanales</taxon>
        <taxon>Solanaceae</taxon>
        <taxon>Solanoideae</taxon>
        <taxon>Solaneae</taxon>
        <taxon>Solanum</taxon>
    </lineage>
</organism>
<dbReference type="Pfam" id="PF06087">
    <property type="entry name" value="Tyr-DNA_phospho"/>
    <property type="match status" value="2"/>
</dbReference>
<keyword evidence="8" id="KW-1185">Reference proteome</keyword>
<dbReference type="InterPro" id="IPR008984">
    <property type="entry name" value="SMAD_FHA_dom_sf"/>
</dbReference>
<dbReference type="PANTHER" id="PTHR12415:SF3">
    <property type="entry name" value="OS04G0403400 PROTEIN"/>
    <property type="match status" value="1"/>
</dbReference>
<feature type="active site" description="Nucleophile" evidence="3">
    <location>
        <position position="470"/>
    </location>
</feature>